<dbReference type="InterPro" id="IPR006175">
    <property type="entry name" value="YjgF/YER057c/UK114"/>
</dbReference>
<dbReference type="PROSITE" id="PS01094">
    <property type="entry name" value="UPF0076"/>
    <property type="match status" value="1"/>
</dbReference>
<dbReference type="OrthoDB" id="371655at2157"/>
<name>B6YU72_THEON</name>
<organism evidence="2 3">
    <name type="scientific">Thermococcus onnurineus (strain NA1)</name>
    <dbReference type="NCBI Taxonomy" id="523850"/>
    <lineage>
        <taxon>Archaea</taxon>
        <taxon>Methanobacteriati</taxon>
        <taxon>Methanobacteriota</taxon>
        <taxon>Thermococci</taxon>
        <taxon>Thermococcales</taxon>
        <taxon>Thermococcaceae</taxon>
        <taxon>Thermococcus</taxon>
    </lineage>
</organism>
<dbReference type="NCBIfam" id="TIGR00004">
    <property type="entry name" value="Rid family detoxifying hydrolase"/>
    <property type="match status" value="1"/>
</dbReference>
<keyword evidence="3" id="KW-1185">Reference proteome</keyword>
<dbReference type="InterPro" id="IPR035959">
    <property type="entry name" value="RutC-like_sf"/>
</dbReference>
<dbReference type="Proteomes" id="UP000002727">
    <property type="component" value="Chromosome"/>
</dbReference>
<dbReference type="GO" id="GO:0005829">
    <property type="term" value="C:cytosol"/>
    <property type="evidence" value="ECO:0007669"/>
    <property type="project" value="TreeGrafter"/>
</dbReference>
<dbReference type="Gene3D" id="3.30.1330.40">
    <property type="entry name" value="RutC-like"/>
    <property type="match status" value="1"/>
</dbReference>
<dbReference type="eggNOG" id="arCOG01630">
    <property type="taxonomic scope" value="Archaea"/>
</dbReference>
<dbReference type="STRING" id="523850.TON_0527"/>
<dbReference type="EMBL" id="CP000855">
    <property type="protein sequence ID" value="ACJ16014.1"/>
    <property type="molecule type" value="Genomic_DNA"/>
</dbReference>
<dbReference type="RefSeq" id="WP_012571486.1">
    <property type="nucleotide sequence ID" value="NC_011529.1"/>
</dbReference>
<dbReference type="Pfam" id="PF01042">
    <property type="entry name" value="Ribonuc_L-PSP"/>
    <property type="match status" value="1"/>
</dbReference>
<evidence type="ECO:0008006" key="4">
    <source>
        <dbReference type="Google" id="ProtNLM"/>
    </source>
</evidence>
<evidence type="ECO:0000256" key="1">
    <source>
        <dbReference type="ARBA" id="ARBA00010552"/>
    </source>
</evidence>
<dbReference type="SUPFAM" id="SSF55298">
    <property type="entry name" value="YjgF-like"/>
    <property type="match status" value="1"/>
</dbReference>
<dbReference type="KEGG" id="ton:TON_0527"/>
<evidence type="ECO:0000313" key="2">
    <source>
        <dbReference type="EMBL" id="ACJ16014.1"/>
    </source>
</evidence>
<evidence type="ECO:0000313" key="3">
    <source>
        <dbReference type="Proteomes" id="UP000002727"/>
    </source>
</evidence>
<dbReference type="PATRIC" id="fig|523850.10.peg.526"/>
<dbReference type="FunFam" id="3.30.1330.40:FF:000001">
    <property type="entry name" value="L-PSP family endoribonuclease"/>
    <property type="match status" value="1"/>
</dbReference>
<proteinExistence type="inferred from homology"/>
<reference evidence="2 3" key="1">
    <citation type="journal article" date="2008" name="J. Bacteriol.">
        <title>The complete genome sequence of Thermococcus onnurineus NA1 reveals a mixed heterotrophic and carboxydotrophic metabolism.</title>
        <authorList>
            <person name="Lee H.S."/>
            <person name="Kang S.G."/>
            <person name="Bae S.S."/>
            <person name="Lim J.K."/>
            <person name="Cho Y."/>
            <person name="Kim Y.J."/>
            <person name="Jeon J.H."/>
            <person name="Cha S.S."/>
            <person name="Kwon K.K."/>
            <person name="Kim H.T."/>
            <person name="Park C.J."/>
            <person name="Lee H.W."/>
            <person name="Kim S.I."/>
            <person name="Chun J."/>
            <person name="Colwell R.R."/>
            <person name="Kim S.J."/>
            <person name="Lee J.H."/>
        </authorList>
    </citation>
    <scope>NUCLEOTIDE SEQUENCE [LARGE SCALE GENOMIC DNA]</scope>
    <source>
        <strain evidence="2 3">NA1</strain>
    </source>
</reference>
<dbReference type="InterPro" id="IPR006056">
    <property type="entry name" value="RidA"/>
</dbReference>
<gene>
    <name evidence="2" type="ordered locus">TON_0527</name>
</gene>
<dbReference type="HOGENOM" id="CLU_100715_7_3_2"/>
<dbReference type="CDD" id="cd00448">
    <property type="entry name" value="YjgF_YER057c_UK114_family"/>
    <property type="match status" value="1"/>
</dbReference>
<dbReference type="GO" id="GO:0019239">
    <property type="term" value="F:deaminase activity"/>
    <property type="evidence" value="ECO:0007669"/>
    <property type="project" value="TreeGrafter"/>
</dbReference>
<comment type="similarity">
    <text evidence="1">Belongs to the RutC family.</text>
</comment>
<dbReference type="AlphaFoldDB" id="B6YU72"/>
<dbReference type="PANTHER" id="PTHR11803">
    <property type="entry name" value="2-IMINOBUTANOATE/2-IMINOPROPANOATE DEAMINASE RIDA"/>
    <property type="match status" value="1"/>
</dbReference>
<dbReference type="GeneID" id="7016825"/>
<accession>B6YU72</accession>
<dbReference type="PANTHER" id="PTHR11803:SF39">
    <property type="entry name" value="2-IMINOBUTANOATE_2-IMINOPROPANOATE DEAMINASE"/>
    <property type="match status" value="1"/>
</dbReference>
<dbReference type="InterPro" id="IPR019897">
    <property type="entry name" value="RidA_CS"/>
</dbReference>
<protein>
    <recommendedName>
        <fullName evidence="4">Translation initiation inhibitor</fullName>
    </recommendedName>
</protein>
<sequence>MKKVVFTENAPKPIGPYSQGIVAEAGRLLFVSGQIPINPETGELVEGSIEKQAKRAIENLLAVVKAAGGSAENVVKVTVYLRDINDYAKFNEVYEKYFSESKPARAVVEVSNLPKGVKVEIEAIAAL</sequence>